<evidence type="ECO:0000313" key="4">
    <source>
        <dbReference type="Proteomes" id="UP000241885"/>
    </source>
</evidence>
<keyword evidence="4" id="KW-1185">Reference proteome</keyword>
<reference evidence="3 4" key="1">
    <citation type="submission" date="2018-03" db="EMBL/GenBank/DDBJ databases">
        <title>Complete genome sequence of Thauera aromatica, a model organism for studying aromatic compound degradation under denitrifying conditions.</title>
        <authorList>
            <person name="Lo H.-Y."/>
            <person name="Goris T."/>
            <person name="Boll M."/>
            <person name="Mueller J.A."/>
        </authorList>
    </citation>
    <scope>NUCLEOTIDE SEQUENCE [LARGE SCALE GENOMIC DNA]</scope>
    <source>
        <strain evidence="3 4">K172</strain>
    </source>
</reference>
<proteinExistence type="predicted"/>
<evidence type="ECO:0008006" key="5">
    <source>
        <dbReference type="Google" id="ProtNLM"/>
    </source>
</evidence>
<dbReference type="InterPro" id="IPR047773">
    <property type="entry name" value="YHYH_dom_bact"/>
</dbReference>
<feature type="signal peptide" evidence="2">
    <location>
        <begin position="1"/>
        <end position="19"/>
    </location>
</feature>
<name>A0A2R4BP40_THAAR</name>
<dbReference type="Proteomes" id="UP000241885">
    <property type="component" value="Chromosome"/>
</dbReference>
<evidence type="ECO:0000313" key="3">
    <source>
        <dbReference type="EMBL" id="AVR89040.1"/>
    </source>
</evidence>
<protein>
    <recommendedName>
        <fullName evidence="5">YHYH domain-containing protein</fullName>
    </recommendedName>
</protein>
<organism evidence="3 4">
    <name type="scientific">Thauera aromatica K172</name>
    <dbReference type="NCBI Taxonomy" id="44139"/>
    <lineage>
        <taxon>Bacteria</taxon>
        <taxon>Pseudomonadati</taxon>
        <taxon>Pseudomonadota</taxon>
        <taxon>Betaproteobacteria</taxon>
        <taxon>Rhodocyclales</taxon>
        <taxon>Zoogloeaceae</taxon>
        <taxon>Thauera</taxon>
    </lineage>
</organism>
<accession>A0A2R4BP40</accession>
<gene>
    <name evidence="3" type="ORF">Tharo_2137</name>
</gene>
<feature type="chain" id="PRO_5015302014" description="YHYH domain-containing protein" evidence="2">
    <location>
        <begin position="20"/>
        <end position="41"/>
    </location>
</feature>
<dbReference type="RefSeq" id="WP_107221200.1">
    <property type="nucleotide sequence ID" value="NZ_CP028339.1"/>
</dbReference>
<evidence type="ECO:0000256" key="1">
    <source>
        <dbReference type="SAM" id="MobiDB-lite"/>
    </source>
</evidence>
<evidence type="ECO:0000256" key="2">
    <source>
        <dbReference type="SAM" id="SignalP"/>
    </source>
</evidence>
<sequence>MKRIAATLALVLASSLAAAHSGGTNAAGCHTDHRTGAYHCH</sequence>
<dbReference type="EMBL" id="CP028339">
    <property type="protein sequence ID" value="AVR89040.1"/>
    <property type="molecule type" value="Genomic_DNA"/>
</dbReference>
<dbReference type="KEGG" id="tak:Tharo_2137"/>
<keyword evidence="2" id="KW-0732">Signal</keyword>
<feature type="region of interest" description="Disordered" evidence="1">
    <location>
        <begin position="21"/>
        <end position="41"/>
    </location>
</feature>
<dbReference type="NCBIfam" id="NF033223">
    <property type="entry name" value="YHYH_alt"/>
    <property type="match status" value="1"/>
</dbReference>
<dbReference type="AlphaFoldDB" id="A0A2R4BP40"/>